<organism evidence="6 7">
    <name type="scientific">Candidatus Brevifilum fermentans</name>
    <dbReference type="NCBI Taxonomy" id="1986204"/>
    <lineage>
        <taxon>Bacteria</taxon>
        <taxon>Bacillati</taxon>
        <taxon>Chloroflexota</taxon>
        <taxon>Anaerolineae</taxon>
        <taxon>Anaerolineales</taxon>
        <taxon>Anaerolineaceae</taxon>
        <taxon>Candidatus Brevifilum</taxon>
    </lineage>
</organism>
<evidence type="ECO:0000256" key="4">
    <source>
        <dbReference type="PIRNR" id="PIRNR000124"/>
    </source>
</evidence>
<dbReference type="SMART" id="SM00984">
    <property type="entry name" value="UDPG_MGDP_dh_C"/>
    <property type="match status" value="1"/>
</dbReference>
<dbReference type="SUPFAM" id="SSF51735">
    <property type="entry name" value="NAD(P)-binding Rossmann-fold domains"/>
    <property type="match status" value="1"/>
</dbReference>
<dbReference type="Gene3D" id="3.40.50.720">
    <property type="entry name" value="NAD(P)-binding Rossmann-like Domain"/>
    <property type="match status" value="2"/>
</dbReference>
<dbReference type="Proteomes" id="UP000195514">
    <property type="component" value="Chromosome I"/>
</dbReference>
<dbReference type="InterPro" id="IPR036291">
    <property type="entry name" value="NAD(P)-bd_dom_sf"/>
</dbReference>
<dbReference type="AlphaFoldDB" id="A0A1Y6K130"/>
<sequence length="424" mass="45773">MKFSTLCVIGMGYIGLPYASVFASKGVRVTGMDTNTAIIEGLQAGKSHIVEPGLQELVVKVLASGHLTISTEVVSADAFIIAVPTPFDTDKRADLRAVIAASQSIVPHLRRGNLVILESTSPPRTTTDVVTPILEKSGLKAGEDFLLAYSPERVLPGRILQELVENPRVIGGIDRSSAEAGRDLYQIFVQGEIILTDATTAEMVKLMENTFRDINIAIANEFSRLADAFNVDIWEAISIANLHPRVQILRPGVGVGGHCIDVDPWFLVEAAPERAPLIRAARSVNDGQPAFLAENIARVVGGLEGKTIAFLGLAFKPNVDDVRESPAAELVRLLVSAGARVLAYEPLKPAANLQGIEQVEHLEDALSGAHLVVLGVAHEVFKALDPAELRLKTKAEWVYDAVNAWDKHAWEAAGFKFHGLARRN</sequence>
<dbReference type="GO" id="GO:0000271">
    <property type="term" value="P:polysaccharide biosynthetic process"/>
    <property type="evidence" value="ECO:0007669"/>
    <property type="project" value="InterPro"/>
</dbReference>
<evidence type="ECO:0000256" key="3">
    <source>
        <dbReference type="ARBA" id="ARBA00023027"/>
    </source>
</evidence>
<dbReference type="RefSeq" id="WP_087861303.1">
    <property type="nucleotide sequence ID" value="NZ_LT859958.1"/>
</dbReference>
<dbReference type="NCBIfam" id="TIGR03026">
    <property type="entry name" value="NDP-sugDHase"/>
    <property type="match status" value="1"/>
</dbReference>
<dbReference type="PANTHER" id="PTHR43491:SF2">
    <property type="entry name" value="UDP-N-ACETYL-D-MANNOSAMINE DEHYDROGENASE"/>
    <property type="match status" value="1"/>
</dbReference>
<dbReference type="SUPFAM" id="SSF52413">
    <property type="entry name" value="UDP-glucose/GDP-mannose dehydrogenase C-terminal domain"/>
    <property type="match status" value="1"/>
</dbReference>
<dbReference type="InterPro" id="IPR036220">
    <property type="entry name" value="UDP-Glc/GDP-Man_DH_C_sf"/>
</dbReference>
<dbReference type="InterPro" id="IPR028359">
    <property type="entry name" value="UDP_ManNAc/GlcNAc_DH"/>
</dbReference>
<gene>
    <name evidence="6" type="primary">wecC</name>
    <name evidence="6" type="ORF">CFX1CAM_0297</name>
</gene>
<keyword evidence="7" id="KW-1185">Reference proteome</keyword>
<dbReference type="PIRSF" id="PIRSF000124">
    <property type="entry name" value="UDPglc_GDPman_dh"/>
    <property type="match status" value="1"/>
</dbReference>
<name>A0A1Y6K130_9CHLR</name>
<dbReference type="KEGG" id="abat:CFX1CAM_0297"/>
<dbReference type="InterPro" id="IPR008927">
    <property type="entry name" value="6-PGluconate_DH-like_C_sf"/>
</dbReference>
<accession>A0A1Y6K130</accession>
<dbReference type="EC" id="1.1.1.336" evidence="6"/>
<dbReference type="PIRSF" id="PIRSF500136">
    <property type="entry name" value="UDP_ManNAc_DH"/>
    <property type="match status" value="1"/>
</dbReference>
<dbReference type="SUPFAM" id="SSF48179">
    <property type="entry name" value="6-phosphogluconate dehydrogenase C-terminal domain-like"/>
    <property type="match status" value="1"/>
</dbReference>
<dbReference type="InterPro" id="IPR014027">
    <property type="entry name" value="UDP-Glc/GDP-Man_DH_C"/>
</dbReference>
<dbReference type="GO" id="GO:0016628">
    <property type="term" value="F:oxidoreductase activity, acting on the CH-CH group of donors, NAD or NADP as acceptor"/>
    <property type="evidence" value="ECO:0007669"/>
    <property type="project" value="InterPro"/>
</dbReference>
<evidence type="ECO:0000256" key="2">
    <source>
        <dbReference type="ARBA" id="ARBA00023002"/>
    </source>
</evidence>
<proteinExistence type="inferred from homology"/>
<evidence type="ECO:0000259" key="5">
    <source>
        <dbReference type="SMART" id="SM00984"/>
    </source>
</evidence>
<feature type="domain" description="UDP-glucose/GDP-mannose dehydrogenase C-terminal" evidence="5">
    <location>
        <begin position="309"/>
        <end position="407"/>
    </location>
</feature>
<dbReference type="InterPro" id="IPR001732">
    <property type="entry name" value="UDP-Glc/GDP-Man_DH_N"/>
</dbReference>
<comment type="similarity">
    <text evidence="1 4">Belongs to the UDP-glucose/GDP-mannose dehydrogenase family.</text>
</comment>
<dbReference type="Pfam" id="PF00984">
    <property type="entry name" value="UDPG_MGDP_dh"/>
    <property type="match status" value="1"/>
</dbReference>
<evidence type="ECO:0000313" key="6">
    <source>
        <dbReference type="EMBL" id="SMX53363.1"/>
    </source>
</evidence>
<reference evidence="7" key="1">
    <citation type="submission" date="2017-05" db="EMBL/GenBank/DDBJ databases">
        <authorList>
            <person name="Kirkegaard R."/>
            <person name="Mcilroy J S."/>
        </authorList>
    </citation>
    <scope>NUCLEOTIDE SEQUENCE [LARGE SCALE GENOMIC DNA]</scope>
</reference>
<dbReference type="PANTHER" id="PTHR43491">
    <property type="entry name" value="UDP-N-ACETYL-D-MANNOSAMINE DEHYDROGENASE"/>
    <property type="match status" value="1"/>
</dbReference>
<evidence type="ECO:0000313" key="7">
    <source>
        <dbReference type="Proteomes" id="UP000195514"/>
    </source>
</evidence>
<dbReference type="EMBL" id="LT859958">
    <property type="protein sequence ID" value="SMX53363.1"/>
    <property type="molecule type" value="Genomic_DNA"/>
</dbReference>
<dbReference type="Pfam" id="PF03720">
    <property type="entry name" value="UDPG_MGDP_dh_C"/>
    <property type="match status" value="1"/>
</dbReference>
<dbReference type="GO" id="GO:0051287">
    <property type="term" value="F:NAD binding"/>
    <property type="evidence" value="ECO:0007669"/>
    <property type="project" value="InterPro"/>
</dbReference>
<dbReference type="InterPro" id="IPR014026">
    <property type="entry name" value="UDP-Glc/GDP-Man_DH_dimer"/>
</dbReference>
<dbReference type="GO" id="GO:0089714">
    <property type="term" value="F:UDP-N-acetyl-D-mannosamine dehydrogenase activity"/>
    <property type="evidence" value="ECO:0007669"/>
    <property type="project" value="UniProtKB-EC"/>
</dbReference>
<dbReference type="OrthoDB" id="9803238at2"/>
<keyword evidence="3" id="KW-0520">NAD</keyword>
<dbReference type="InterPro" id="IPR017476">
    <property type="entry name" value="UDP-Glc/GDP-Man"/>
</dbReference>
<dbReference type="Pfam" id="PF03721">
    <property type="entry name" value="UDPG_MGDP_dh_N"/>
    <property type="match status" value="1"/>
</dbReference>
<keyword evidence="2 6" id="KW-0560">Oxidoreductase</keyword>
<evidence type="ECO:0000256" key="1">
    <source>
        <dbReference type="ARBA" id="ARBA00006601"/>
    </source>
</evidence>
<protein>
    <submittedName>
        <fullName evidence="6">UDP-N-acetyl-D-mannosamine dehydrogenase</fullName>
        <ecNumber evidence="6">1.1.1.336</ecNumber>
    </submittedName>
</protein>